<dbReference type="PANTHER" id="PTHR30011">
    <property type="entry name" value="ALKANESULFONATE MONOOXYGENASE-RELATED"/>
    <property type="match status" value="1"/>
</dbReference>
<dbReference type="InterPro" id="IPR051260">
    <property type="entry name" value="Diverse_substr_monoxygenases"/>
</dbReference>
<organism evidence="8 9">
    <name type="scientific">Acuticoccus mangrovi</name>
    <dbReference type="NCBI Taxonomy" id="2796142"/>
    <lineage>
        <taxon>Bacteria</taxon>
        <taxon>Pseudomonadati</taxon>
        <taxon>Pseudomonadota</taxon>
        <taxon>Alphaproteobacteria</taxon>
        <taxon>Hyphomicrobiales</taxon>
        <taxon>Amorphaceae</taxon>
        <taxon>Acuticoccus</taxon>
    </lineage>
</organism>
<evidence type="ECO:0000313" key="9">
    <source>
        <dbReference type="Proteomes" id="UP000609531"/>
    </source>
</evidence>
<evidence type="ECO:0000256" key="2">
    <source>
        <dbReference type="ARBA" id="ARBA00022643"/>
    </source>
</evidence>
<sequence>MSDRRRMTRPFHLAWFVNFAVDEWNGPFSAGGTPWNGEFYIDMAKAMERACFDYIMLEDTLMISDSYGGSMDAYLKYALMGPKGDPAPLAALLGNHTSKMGVVATFSTMAYPPYMLARLCATLDNICGGRFGWNIVTSGENLAAQNFGMDELPPRQDRYDMADEYVELCRQLWMSWEPGAIVKDHATDTYVDYTKVHPIHFKGRYYKCRGPLNCVPPKQGNPQRPAFVQAGGSPRGRQFAAQTADSIIAVASSVKAMKAYRDDIRERAEKFGRDPDEVKVFFIASPVLAETEASAKRRFEAYTASIEYQVKTLASVSSITDIDFSQFDLDEELPHLTTNGEQGSLDAFAQWGSGKTLRQLCKDRATRGLDGFVGTPDQVADRMGEVMDEVGGDGFLISSPFQKVSREYILQVCEGLVPALQRRGLTRTSYAEPTLRENLKAF</sequence>
<dbReference type="SUPFAM" id="SSF51679">
    <property type="entry name" value="Bacterial luciferase-like"/>
    <property type="match status" value="1"/>
</dbReference>
<dbReference type="PANTHER" id="PTHR30011:SF16">
    <property type="entry name" value="C2H2 FINGER DOMAIN TRANSCRIPTION FACTOR (EUROFUNG)-RELATED"/>
    <property type="match status" value="1"/>
</dbReference>
<comment type="similarity">
    <text evidence="5">Belongs to the NtaA/SnaA/DszA monooxygenase family.</text>
</comment>
<evidence type="ECO:0000256" key="5">
    <source>
        <dbReference type="ARBA" id="ARBA00033748"/>
    </source>
</evidence>
<evidence type="ECO:0000256" key="1">
    <source>
        <dbReference type="ARBA" id="ARBA00022630"/>
    </source>
</evidence>
<reference evidence="8" key="1">
    <citation type="submission" date="2020-12" db="EMBL/GenBank/DDBJ databases">
        <title>Bacterial taxonomy.</title>
        <authorList>
            <person name="Pan X."/>
        </authorList>
    </citation>
    <scope>NUCLEOTIDE SEQUENCE</scope>
    <source>
        <strain evidence="8">B2012</strain>
    </source>
</reference>
<keyword evidence="3 8" id="KW-0560">Oxidoreductase</keyword>
<keyword evidence="1 6" id="KW-0285">Flavoprotein</keyword>
<dbReference type="EC" id="1.14.-.-" evidence="8"/>
<dbReference type="PIRSF" id="PIRSF000337">
    <property type="entry name" value="NTA_MOA"/>
    <property type="match status" value="1"/>
</dbReference>
<evidence type="ECO:0000313" key="8">
    <source>
        <dbReference type="EMBL" id="MBJ3774061.1"/>
    </source>
</evidence>
<dbReference type="GO" id="GO:0016705">
    <property type="term" value="F:oxidoreductase activity, acting on paired donors, with incorporation or reduction of molecular oxygen"/>
    <property type="evidence" value="ECO:0007669"/>
    <property type="project" value="InterPro"/>
</dbReference>
<feature type="binding site" evidence="6">
    <location>
        <position position="59"/>
    </location>
    <ligand>
        <name>FMN</name>
        <dbReference type="ChEBI" id="CHEBI:58210"/>
    </ligand>
</feature>
<gene>
    <name evidence="8" type="ORF">JCR33_00065</name>
</gene>
<feature type="domain" description="Luciferase-like" evidence="7">
    <location>
        <begin position="41"/>
        <end position="392"/>
    </location>
</feature>
<dbReference type="Proteomes" id="UP000609531">
    <property type="component" value="Unassembled WGS sequence"/>
</dbReference>
<evidence type="ECO:0000256" key="3">
    <source>
        <dbReference type="ARBA" id="ARBA00023002"/>
    </source>
</evidence>
<evidence type="ECO:0000256" key="4">
    <source>
        <dbReference type="ARBA" id="ARBA00023033"/>
    </source>
</evidence>
<evidence type="ECO:0000259" key="7">
    <source>
        <dbReference type="Pfam" id="PF00296"/>
    </source>
</evidence>
<dbReference type="GO" id="GO:0004497">
    <property type="term" value="F:monooxygenase activity"/>
    <property type="evidence" value="ECO:0007669"/>
    <property type="project" value="UniProtKB-KW"/>
</dbReference>
<dbReference type="InterPro" id="IPR016215">
    <property type="entry name" value="NTA_MOA"/>
</dbReference>
<keyword evidence="4 8" id="KW-0503">Monooxygenase</keyword>
<dbReference type="AlphaFoldDB" id="A0A934IFI6"/>
<comment type="caution">
    <text evidence="8">The sequence shown here is derived from an EMBL/GenBank/DDBJ whole genome shotgun (WGS) entry which is preliminary data.</text>
</comment>
<name>A0A934IFI6_9HYPH</name>
<dbReference type="Gene3D" id="3.20.20.30">
    <property type="entry name" value="Luciferase-like domain"/>
    <property type="match status" value="1"/>
</dbReference>
<feature type="binding site" evidence="6">
    <location>
        <position position="105"/>
    </location>
    <ligand>
        <name>FMN</name>
        <dbReference type="ChEBI" id="CHEBI:58210"/>
    </ligand>
</feature>
<feature type="binding site" evidence="6">
    <location>
        <position position="233"/>
    </location>
    <ligand>
        <name>FMN</name>
        <dbReference type="ChEBI" id="CHEBI:58210"/>
    </ligand>
</feature>
<dbReference type="InterPro" id="IPR036661">
    <property type="entry name" value="Luciferase-like_sf"/>
</dbReference>
<dbReference type="EMBL" id="JAEKJA010000001">
    <property type="protein sequence ID" value="MBJ3774061.1"/>
    <property type="molecule type" value="Genomic_DNA"/>
</dbReference>
<accession>A0A934IFI6</accession>
<dbReference type="NCBIfam" id="TIGR03860">
    <property type="entry name" value="FMN_nitrolo"/>
    <property type="match status" value="1"/>
</dbReference>
<feature type="binding site" evidence="6">
    <location>
        <position position="159"/>
    </location>
    <ligand>
        <name>FMN</name>
        <dbReference type="ChEBI" id="CHEBI:58210"/>
    </ligand>
</feature>
<keyword evidence="2 6" id="KW-0288">FMN</keyword>
<protein>
    <submittedName>
        <fullName evidence="8">NtaA/DmoA family FMN-dependent monooxygenase</fullName>
        <ecNumber evidence="8">1.14.-.-</ecNumber>
    </submittedName>
</protein>
<dbReference type="InterPro" id="IPR011251">
    <property type="entry name" value="Luciferase-like_dom"/>
</dbReference>
<proteinExistence type="inferred from homology"/>
<evidence type="ECO:0000256" key="6">
    <source>
        <dbReference type="PIRSR" id="PIRSR000337-1"/>
    </source>
</evidence>
<dbReference type="Pfam" id="PF00296">
    <property type="entry name" value="Bac_luciferase"/>
    <property type="match status" value="1"/>
</dbReference>
<keyword evidence="9" id="KW-1185">Reference proteome</keyword>